<dbReference type="PANTHER" id="PTHR36507:SF1">
    <property type="entry name" value="BLL1555 PROTEIN"/>
    <property type="match status" value="1"/>
</dbReference>
<dbReference type="PROSITE" id="PS51257">
    <property type="entry name" value="PROKAR_LIPOPROTEIN"/>
    <property type="match status" value="1"/>
</dbReference>
<sequence length="165" mass="16262">MLTVRPSRPRRTALAVGAAALLLLGAAGCSSDGGGEPKTPTATASPSPASSPSPTSPVSPSKSPTATASPSATGTASGSAAAGQVTVTIKNFLFNPATFTVAPGAKITVTNQDSAGHTLTAINKEFDTGLLEQGQSATITAPSAPGSYAYHCDIHPNMTGTLVVQ</sequence>
<feature type="signal peptide" evidence="2">
    <location>
        <begin position="1"/>
        <end position="31"/>
    </location>
</feature>
<dbReference type="SUPFAM" id="SSF49503">
    <property type="entry name" value="Cupredoxins"/>
    <property type="match status" value="1"/>
</dbReference>
<feature type="compositionally biased region" description="Low complexity" evidence="1">
    <location>
        <begin position="58"/>
        <end position="79"/>
    </location>
</feature>
<keyword evidence="2" id="KW-0732">Signal</keyword>
<accession>A0ABW1ET92</accession>
<comment type="caution">
    <text evidence="4">The sequence shown here is derived from an EMBL/GenBank/DDBJ whole genome shotgun (WGS) entry which is preliminary data.</text>
</comment>
<feature type="region of interest" description="Disordered" evidence="1">
    <location>
        <begin position="29"/>
        <end position="79"/>
    </location>
</feature>
<dbReference type="RefSeq" id="WP_313763240.1">
    <property type="nucleotide sequence ID" value="NZ_BAAAVH010000108.1"/>
</dbReference>
<evidence type="ECO:0000259" key="3">
    <source>
        <dbReference type="Pfam" id="PF13473"/>
    </source>
</evidence>
<dbReference type="InterPro" id="IPR028096">
    <property type="entry name" value="EfeO_Cupredoxin"/>
</dbReference>
<dbReference type="InterPro" id="IPR008972">
    <property type="entry name" value="Cupredoxin"/>
</dbReference>
<dbReference type="PROSITE" id="PS51318">
    <property type="entry name" value="TAT"/>
    <property type="match status" value="1"/>
</dbReference>
<evidence type="ECO:0000313" key="5">
    <source>
        <dbReference type="Proteomes" id="UP001596067"/>
    </source>
</evidence>
<feature type="compositionally biased region" description="Low complexity" evidence="1">
    <location>
        <begin position="37"/>
        <end position="48"/>
    </location>
</feature>
<dbReference type="Pfam" id="PF13473">
    <property type="entry name" value="Cupredoxin_1"/>
    <property type="match status" value="1"/>
</dbReference>
<gene>
    <name evidence="4" type="ORF">ACFP0N_02655</name>
</gene>
<dbReference type="InterPro" id="IPR006311">
    <property type="entry name" value="TAT_signal"/>
</dbReference>
<protein>
    <submittedName>
        <fullName evidence="4">Cupredoxin family copper-binding protein</fullName>
    </submittedName>
</protein>
<feature type="domain" description="EfeO-type cupredoxin-like" evidence="3">
    <location>
        <begin position="77"/>
        <end position="164"/>
    </location>
</feature>
<evidence type="ECO:0000256" key="2">
    <source>
        <dbReference type="SAM" id="SignalP"/>
    </source>
</evidence>
<evidence type="ECO:0000313" key="4">
    <source>
        <dbReference type="EMBL" id="MFC5883884.1"/>
    </source>
</evidence>
<dbReference type="PANTHER" id="PTHR36507">
    <property type="entry name" value="BLL1555 PROTEIN"/>
    <property type="match status" value="1"/>
</dbReference>
<keyword evidence="5" id="KW-1185">Reference proteome</keyword>
<feature type="chain" id="PRO_5045653640" evidence="2">
    <location>
        <begin position="32"/>
        <end position="165"/>
    </location>
</feature>
<dbReference type="EMBL" id="JBHSOD010000002">
    <property type="protein sequence ID" value="MFC5883884.1"/>
    <property type="molecule type" value="Genomic_DNA"/>
</dbReference>
<evidence type="ECO:0000256" key="1">
    <source>
        <dbReference type="SAM" id="MobiDB-lite"/>
    </source>
</evidence>
<dbReference type="Proteomes" id="UP001596067">
    <property type="component" value="Unassembled WGS sequence"/>
</dbReference>
<reference evidence="5" key="1">
    <citation type="journal article" date="2019" name="Int. J. Syst. Evol. Microbiol.">
        <title>The Global Catalogue of Microorganisms (GCM) 10K type strain sequencing project: providing services to taxonomists for standard genome sequencing and annotation.</title>
        <authorList>
            <consortium name="The Broad Institute Genomics Platform"/>
            <consortium name="The Broad Institute Genome Sequencing Center for Infectious Disease"/>
            <person name="Wu L."/>
            <person name="Ma J."/>
        </authorList>
    </citation>
    <scope>NUCLEOTIDE SEQUENCE [LARGE SCALE GENOMIC DNA]</scope>
    <source>
        <strain evidence="5">CGMCC 4.1469</strain>
    </source>
</reference>
<name>A0ABW1ET92_9ACTN</name>
<dbReference type="CDD" id="cd13921">
    <property type="entry name" value="Amicyanin"/>
    <property type="match status" value="1"/>
</dbReference>
<organism evidence="4 5">
    <name type="scientific">Kitasatospora aburaviensis</name>
    <dbReference type="NCBI Taxonomy" id="67265"/>
    <lineage>
        <taxon>Bacteria</taxon>
        <taxon>Bacillati</taxon>
        <taxon>Actinomycetota</taxon>
        <taxon>Actinomycetes</taxon>
        <taxon>Kitasatosporales</taxon>
        <taxon>Streptomycetaceae</taxon>
        <taxon>Kitasatospora</taxon>
    </lineage>
</organism>
<dbReference type="InterPro" id="IPR052721">
    <property type="entry name" value="ET_Amicyanin"/>
</dbReference>
<dbReference type="InterPro" id="IPR035668">
    <property type="entry name" value="Amicyanin"/>
</dbReference>
<dbReference type="Gene3D" id="2.60.40.420">
    <property type="entry name" value="Cupredoxins - blue copper proteins"/>
    <property type="match status" value="1"/>
</dbReference>
<proteinExistence type="predicted"/>